<evidence type="ECO:0000313" key="3">
    <source>
        <dbReference type="Proteomes" id="UP000585474"/>
    </source>
</evidence>
<evidence type="ECO:0000256" key="1">
    <source>
        <dbReference type="SAM" id="Coils"/>
    </source>
</evidence>
<protein>
    <submittedName>
        <fullName evidence="2">Uncharacterized protein</fullName>
    </submittedName>
</protein>
<accession>A0A7J0DWS4</accession>
<feature type="coiled-coil region" evidence="1">
    <location>
        <begin position="62"/>
        <end position="89"/>
    </location>
</feature>
<organism evidence="2 3">
    <name type="scientific">Actinidia rufa</name>
    <dbReference type="NCBI Taxonomy" id="165716"/>
    <lineage>
        <taxon>Eukaryota</taxon>
        <taxon>Viridiplantae</taxon>
        <taxon>Streptophyta</taxon>
        <taxon>Embryophyta</taxon>
        <taxon>Tracheophyta</taxon>
        <taxon>Spermatophyta</taxon>
        <taxon>Magnoliopsida</taxon>
        <taxon>eudicotyledons</taxon>
        <taxon>Gunneridae</taxon>
        <taxon>Pentapetalae</taxon>
        <taxon>asterids</taxon>
        <taxon>Ericales</taxon>
        <taxon>Actinidiaceae</taxon>
        <taxon>Actinidia</taxon>
    </lineage>
</organism>
<gene>
    <name evidence="2" type="ORF">Acr_00g0089980</name>
</gene>
<proteinExistence type="predicted"/>
<reference evidence="3" key="1">
    <citation type="submission" date="2019-07" db="EMBL/GenBank/DDBJ databases">
        <title>De Novo Assembly of kiwifruit Actinidia rufa.</title>
        <authorList>
            <person name="Sugita-Konishi S."/>
            <person name="Sato K."/>
            <person name="Mori E."/>
            <person name="Abe Y."/>
            <person name="Kisaki G."/>
            <person name="Hamano K."/>
            <person name="Suezawa K."/>
            <person name="Otani M."/>
            <person name="Fukuda T."/>
            <person name="Manabe T."/>
            <person name="Gomi K."/>
            <person name="Tabuchi M."/>
            <person name="Akimitsu K."/>
            <person name="Kataoka I."/>
        </authorList>
    </citation>
    <scope>NUCLEOTIDE SEQUENCE [LARGE SCALE GENOMIC DNA]</scope>
    <source>
        <strain evidence="3">cv. Fuchu</strain>
    </source>
</reference>
<dbReference type="AlphaFoldDB" id="A0A7J0DWS4"/>
<dbReference type="EMBL" id="BJWL01000438">
    <property type="protein sequence ID" value="GFS44378.1"/>
    <property type="molecule type" value="Genomic_DNA"/>
</dbReference>
<name>A0A7J0DWS4_9ERIC</name>
<keyword evidence="3" id="KW-1185">Reference proteome</keyword>
<sequence>MGKGVGNSVAPLGLVGSQNLLGLGLPQDMGDLAAKGLEEFRDKRIMQGIQSLQRAVANSECLKKYSTDLKKANQKAHTFDNEIKLAKINLVAAEHVVVHAPDEAEAALEQMNMLYKTWLSFIRWLSARLAYLPKRVWNSFGSSYLECGSPIRGEGEGIVGAKGEGVNKGNLLEE</sequence>
<dbReference type="Proteomes" id="UP000585474">
    <property type="component" value="Unassembled WGS sequence"/>
</dbReference>
<comment type="caution">
    <text evidence="2">The sequence shown here is derived from an EMBL/GenBank/DDBJ whole genome shotgun (WGS) entry which is preliminary data.</text>
</comment>
<evidence type="ECO:0000313" key="2">
    <source>
        <dbReference type="EMBL" id="GFS44378.1"/>
    </source>
</evidence>
<keyword evidence="1" id="KW-0175">Coiled coil</keyword>